<organism evidence="1">
    <name type="scientific">Xanthomonas arboricola pv. corylina</name>
    <dbReference type="NCBI Taxonomy" id="487821"/>
    <lineage>
        <taxon>Bacteria</taxon>
        <taxon>Pseudomonadati</taxon>
        <taxon>Pseudomonadota</taxon>
        <taxon>Gammaproteobacteria</taxon>
        <taxon>Lysobacterales</taxon>
        <taxon>Lysobacteraceae</taxon>
        <taxon>Xanthomonas</taxon>
    </lineage>
</organism>
<evidence type="ECO:0008006" key="2">
    <source>
        <dbReference type="Google" id="ProtNLM"/>
    </source>
</evidence>
<gene>
    <name evidence="1" type="ORF">CFBP1159_01330</name>
</gene>
<evidence type="ECO:0000313" key="1">
    <source>
        <dbReference type="EMBL" id="CAE6689280.1"/>
    </source>
</evidence>
<dbReference type="EMBL" id="HG992341">
    <property type="protein sequence ID" value="CAE6689280.1"/>
    <property type="molecule type" value="Genomic_DNA"/>
</dbReference>
<dbReference type="Proteomes" id="UP000835243">
    <property type="component" value="Chromosome"/>
</dbReference>
<reference evidence="1" key="1">
    <citation type="submission" date="2021-02" db="EMBL/GenBank/DDBJ databases">
        <authorList>
            <person name="Pothier F. J."/>
        </authorList>
    </citation>
    <scope>NUCLEOTIDE SEQUENCE</scope>
    <source>
        <strain evidence="1">CFBP 1159</strain>
    </source>
</reference>
<proteinExistence type="predicted"/>
<accession>A0A2S7C9V7</accession>
<protein>
    <recommendedName>
        <fullName evidence="2">Cthe-2314-like HEPN domain-containing protein</fullName>
    </recommendedName>
</protein>
<dbReference type="RefSeq" id="WP_104563414.1">
    <property type="nucleotide sequence ID" value="NZ_CP062164.1"/>
</dbReference>
<dbReference type="EMBL" id="HG992341">
    <property type="protein sequence ID" value="CAE6689259.1"/>
    <property type="molecule type" value="Genomic_DNA"/>
</dbReference>
<sequence length="232" mass="27243">MKVKNDLEKFQELLIDWISSVVKPDDASNPAAHNAEELLLIDAVFRRFTELTDAIDRLDLCLSFIKSRAPRRRDLKLYDYLMYHLTFYIQEVYILNERMDSYAKTILRLRQKRGLPTAKDRYEKLQKNVRLHLSQIVSERGSHVHDRAFNDERMRELSTFSFLAVHATNNREWVKMAEDLYRASKETWIEQLTINRDAISVLMNQYCKALHSDVAALLPKISSKPKPIRSSA</sequence>
<dbReference type="AlphaFoldDB" id="A0A2S7C9V7"/>
<name>A0A2S7C9V7_9XANT</name>